<dbReference type="GO" id="GO:0005886">
    <property type="term" value="C:plasma membrane"/>
    <property type="evidence" value="ECO:0007669"/>
    <property type="project" value="TreeGrafter"/>
</dbReference>
<dbReference type="Pfam" id="PF01814">
    <property type="entry name" value="Hemerythrin"/>
    <property type="match status" value="1"/>
</dbReference>
<evidence type="ECO:0000313" key="3">
    <source>
        <dbReference type="Proteomes" id="UP000295367"/>
    </source>
</evidence>
<comment type="caution">
    <text evidence="2">The sequence shown here is derived from an EMBL/GenBank/DDBJ whole genome shotgun (WGS) entry which is preliminary data.</text>
</comment>
<accession>A0A4R3XZH7</accession>
<feature type="domain" description="Hemerythrin-like" evidence="1">
    <location>
        <begin position="5"/>
        <end position="125"/>
    </location>
</feature>
<dbReference type="InterPro" id="IPR012312">
    <property type="entry name" value="Hemerythrin-like"/>
</dbReference>
<proteinExistence type="predicted"/>
<dbReference type="OrthoDB" id="9792554at2"/>
<dbReference type="Gene3D" id="1.20.120.520">
    <property type="entry name" value="nmb1532 protein domain like"/>
    <property type="match status" value="1"/>
</dbReference>
<keyword evidence="3" id="KW-1185">Reference proteome</keyword>
<dbReference type="RefSeq" id="WP_124947111.1">
    <property type="nucleotide sequence ID" value="NZ_BHVT01000065.1"/>
</dbReference>
<sequence length="149" mass="17000">MSMISTYLTSDHHRCDELFAQAEESVAKGDWLKANANFAQFLAAMRHHFGMEEEIAFPAFEQATGVNNGPTWMMRMEHEQMREVFDSMNNAIAAKNAIDYLGQSETLLIVMQQHNMKEEQMLYPMSDQVLGTGRDDVVRRMQAFDKSGA</sequence>
<reference evidence="2 3" key="1">
    <citation type="submission" date="2019-03" db="EMBL/GenBank/DDBJ databases">
        <title>Genomic Encyclopedia of Type Strains, Phase IV (KMG-IV): sequencing the most valuable type-strain genomes for metagenomic binning, comparative biology and taxonomic classification.</title>
        <authorList>
            <person name="Goeker M."/>
        </authorList>
    </citation>
    <scope>NUCLEOTIDE SEQUENCE [LARGE SCALE GENOMIC DNA]</scope>
    <source>
        <strain evidence="2 3">DSM 100309</strain>
    </source>
</reference>
<name>A0A4R3XZH7_9PROT</name>
<dbReference type="Proteomes" id="UP000295367">
    <property type="component" value="Unassembled WGS sequence"/>
</dbReference>
<dbReference type="PANTHER" id="PTHR39966:SF3">
    <property type="entry name" value="DUF438 DOMAIN-CONTAINING PROTEIN"/>
    <property type="match status" value="1"/>
</dbReference>
<gene>
    <name evidence="2" type="ORF">EDC63_11614</name>
</gene>
<evidence type="ECO:0000313" key="2">
    <source>
        <dbReference type="EMBL" id="TCV83264.1"/>
    </source>
</evidence>
<protein>
    <submittedName>
        <fullName evidence="2">Hemerythrin HHE cation binding domain-containing protein</fullName>
    </submittedName>
</protein>
<evidence type="ECO:0000259" key="1">
    <source>
        <dbReference type="Pfam" id="PF01814"/>
    </source>
</evidence>
<dbReference type="EMBL" id="SMCO01000016">
    <property type="protein sequence ID" value="TCV83264.1"/>
    <property type="molecule type" value="Genomic_DNA"/>
</dbReference>
<dbReference type="PANTHER" id="PTHR39966">
    <property type="entry name" value="BLL2471 PROTEIN-RELATED"/>
    <property type="match status" value="1"/>
</dbReference>
<organism evidence="2 3">
    <name type="scientific">Sulfurirhabdus autotrophica</name>
    <dbReference type="NCBI Taxonomy" id="1706046"/>
    <lineage>
        <taxon>Bacteria</taxon>
        <taxon>Pseudomonadati</taxon>
        <taxon>Pseudomonadota</taxon>
        <taxon>Betaproteobacteria</taxon>
        <taxon>Nitrosomonadales</taxon>
        <taxon>Sulfuricellaceae</taxon>
        <taxon>Sulfurirhabdus</taxon>
    </lineage>
</organism>
<dbReference type="AlphaFoldDB" id="A0A4R3XZH7"/>